<proteinExistence type="predicted"/>
<reference evidence="1 2" key="1">
    <citation type="submission" date="2024-07" db="EMBL/GenBank/DDBJ databases">
        <authorList>
            <person name="Thanompreechachai J."/>
            <person name="Duangmal K."/>
        </authorList>
    </citation>
    <scope>NUCLEOTIDE SEQUENCE [LARGE SCALE GENOMIC DNA]</scope>
    <source>
        <strain evidence="1 2">LSe6-4</strain>
    </source>
</reference>
<name>A0ABV4H1A7_9ACTN</name>
<protein>
    <recommendedName>
        <fullName evidence="3">DUF1963 domain-containing protein</fullName>
    </recommendedName>
</protein>
<dbReference type="Proteomes" id="UP001565927">
    <property type="component" value="Unassembled WGS sequence"/>
</dbReference>
<comment type="caution">
    <text evidence="1">The sequence shown here is derived from an EMBL/GenBank/DDBJ whole genome shotgun (WGS) entry which is preliminary data.</text>
</comment>
<keyword evidence="2" id="KW-1185">Reference proteome</keyword>
<organism evidence="1 2">
    <name type="scientific">Kineococcus halophytocola</name>
    <dbReference type="NCBI Taxonomy" id="3234027"/>
    <lineage>
        <taxon>Bacteria</taxon>
        <taxon>Bacillati</taxon>
        <taxon>Actinomycetota</taxon>
        <taxon>Actinomycetes</taxon>
        <taxon>Kineosporiales</taxon>
        <taxon>Kineosporiaceae</taxon>
        <taxon>Kineococcus</taxon>
    </lineage>
</organism>
<dbReference type="RefSeq" id="WP_370440460.1">
    <property type="nucleotide sequence ID" value="NZ_JBGFTU010000005.1"/>
</dbReference>
<evidence type="ECO:0000313" key="2">
    <source>
        <dbReference type="Proteomes" id="UP001565927"/>
    </source>
</evidence>
<gene>
    <name evidence="1" type="ORF">AB2L27_05450</name>
</gene>
<dbReference type="EMBL" id="JBGFTU010000005">
    <property type="protein sequence ID" value="MEZ0164211.1"/>
    <property type="molecule type" value="Genomic_DNA"/>
</dbReference>
<evidence type="ECO:0000313" key="1">
    <source>
        <dbReference type="EMBL" id="MEZ0164211.1"/>
    </source>
</evidence>
<evidence type="ECO:0008006" key="3">
    <source>
        <dbReference type="Google" id="ProtNLM"/>
    </source>
</evidence>
<sequence length="160" mass="18333">MFSYLRRRRDRWRTERALQAFYGDCPHCRHDWRGHDPAEGCDDCLYEIEHEDPDAPAQPCRARASGFTFAAGAPVSSPVEQPTALPEWIVQRRARTGTVTAGRWAGDTLHVEPDDRDPHGRHLYLTGAGHGWDVWADDGDSLLQWLADPDYGFRLYEERV</sequence>
<accession>A0ABV4H1A7</accession>